<evidence type="ECO:0000313" key="2">
    <source>
        <dbReference type="Proteomes" id="UP000321214"/>
    </source>
</evidence>
<organismHost>
    <name type="scientific">Potamochoerus larvatus</name>
    <name type="common">Bushpig</name>
    <dbReference type="NCBI Taxonomy" id="273792"/>
</organismHost>
<proteinExistence type="predicted"/>
<sequence>MLNVPDDTIRVDMWVNNNNKLEKEILYTKAEL</sequence>
<accession>A0A5B8XAT9</accession>
<organismHost>
    <name type="scientific">Ornithodoros moubata</name>
    <name type="common">Soft tick</name>
    <name type="synonym">Argasid tick</name>
    <dbReference type="NCBI Taxonomy" id="6938"/>
</organismHost>
<gene>
    <name evidence="1" type="primary">B602L_1</name>
    <name evidence="1" type="ORF">ASFV_Kyiv_2016_131_00126</name>
</gene>
<organismHost>
    <name type="scientific">Phacochoerus aethiopicus</name>
    <name type="common">Warthog</name>
    <dbReference type="NCBI Taxonomy" id="85517"/>
</organismHost>
<organism evidence="1 2">
    <name type="scientific">African swine fever virus</name>
    <name type="common">ASFV</name>
    <dbReference type="NCBI Taxonomy" id="10497"/>
    <lineage>
        <taxon>Viruses</taxon>
        <taxon>Varidnaviria</taxon>
        <taxon>Bamfordvirae</taxon>
        <taxon>Nucleocytoviricota</taxon>
        <taxon>Pokkesviricetes</taxon>
        <taxon>Asfuvirales</taxon>
        <taxon>Asfarviridae</taxon>
        <taxon>Asfivirus</taxon>
        <taxon>Asfivirus haemorrhagiae</taxon>
    </lineage>
</organism>
<dbReference type="Proteomes" id="UP000321214">
    <property type="component" value="Segment"/>
</dbReference>
<reference evidence="2" key="1">
    <citation type="submission" date="2019-07" db="EMBL/GenBank/DDBJ databases">
        <title>Complete genome sequence of virulent African swine fever virus isolated from a domestic pig in Ukraine.</title>
        <authorList>
            <person name="Kovalenko G."/>
            <person name="Ducluzeau A.-L."/>
            <person name="Ishchenko L."/>
            <person name="Sushko M."/>
            <person name="Sapachova M."/>
            <person name="Rudova N."/>
            <person name="Solodiankin O."/>
            <person name="Gerilovych A."/>
            <person name="Dagdag R."/>
            <person name="Redlinger M."/>
            <person name="Bezymennyi M."/>
            <person name="Frant M."/>
            <person name="Lange C.E."/>
            <person name="Dubchak I."/>
            <person name="Mezhenskyii A."/>
            <person name="Nychyk S."/>
            <person name="Bortz E."/>
            <person name="Drown D.M."/>
        </authorList>
    </citation>
    <scope>NUCLEOTIDE SEQUENCE [LARGE SCALE GENOMIC DNA]</scope>
</reference>
<protein>
    <submittedName>
        <fullName evidence="1">B602L</fullName>
    </submittedName>
</protein>
<evidence type="ECO:0000313" key="1">
    <source>
        <dbReference type="EMBL" id="QED21662.1"/>
    </source>
</evidence>
<organismHost>
    <name type="scientific">Phacochoerus africanus</name>
    <name type="common">Warthog</name>
    <dbReference type="NCBI Taxonomy" id="41426"/>
</organismHost>
<name>A0A5B8XAT9_ASF</name>
<organismHost>
    <name type="scientific">Ornithodoros</name>
    <name type="common">relapsing fever ticks</name>
    <dbReference type="NCBI Taxonomy" id="6937"/>
</organismHost>
<organismHost>
    <name type="scientific">Sus scrofa</name>
    <name type="common">Pig</name>
    <dbReference type="NCBI Taxonomy" id="9823"/>
</organismHost>
<dbReference type="EMBL" id="MN194591">
    <property type="protein sequence ID" value="QED21662.1"/>
    <property type="molecule type" value="Genomic_DNA"/>
</dbReference>